<gene>
    <name evidence="2" type="ORF">SAMN05444354_103222</name>
</gene>
<dbReference type="InterPro" id="IPR046277">
    <property type="entry name" value="DUF6310"/>
</dbReference>
<evidence type="ECO:0000313" key="3">
    <source>
        <dbReference type="Proteomes" id="UP000182719"/>
    </source>
</evidence>
<evidence type="ECO:0000313" key="2">
    <source>
        <dbReference type="EMBL" id="SEK97590.1"/>
    </source>
</evidence>
<dbReference type="EMBL" id="FOAP01000003">
    <property type="protein sequence ID" value="SEK97590.1"/>
    <property type="molecule type" value="Genomic_DNA"/>
</dbReference>
<reference evidence="3" key="1">
    <citation type="submission" date="2016-10" db="EMBL/GenBank/DDBJ databases">
        <authorList>
            <person name="Varghese N."/>
            <person name="Submissions S."/>
        </authorList>
    </citation>
    <scope>NUCLEOTIDE SEQUENCE [LARGE SCALE GENOMIC DNA]</scope>
    <source>
        <strain evidence="3">DSM 17044</strain>
    </source>
</reference>
<evidence type="ECO:0000259" key="1">
    <source>
        <dbReference type="Pfam" id="PF19829"/>
    </source>
</evidence>
<organism evidence="2 3">
    <name type="scientific">Stigmatella aurantiaca</name>
    <dbReference type="NCBI Taxonomy" id="41"/>
    <lineage>
        <taxon>Bacteria</taxon>
        <taxon>Pseudomonadati</taxon>
        <taxon>Myxococcota</taxon>
        <taxon>Myxococcia</taxon>
        <taxon>Myxococcales</taxon>
        <taxon>Cystobacterineae</taxon>
        <taxon>Archangiaceae</taxon>
        <taxon>Stigmatella</taxon>
    </lineage>
</organism>
<dbReference type="Pfam" id="PF19829">
    <property type="entry name" value="DUF6310"/>
    <property type="match status" value="1"/>
</dbReference>
<accession>A0A1H7LFH0</accession>
<name>A0A1H7LFH0_STIAU</name>
<feature type="domain" description="DUF6310" evidence="1">
    <location>
        <begin position="2"/>
        <end position="114"/>
    </location>
</feature>
<dbReference type="Proteomes" id="UP000182719">
    <property type="component" value="Unassembled WGS sequence"/>
</dbReference>
<sequence length="114" mass="12786">MVRHLGGDALHDTCADKVPNNGFPGFDALVNGKHFDAIQIRAGMLWEIKTDNFDTYSRALQDIVVGKQVPELRRERELARACGFNFRVGVRSATHMAALEELEPTLDVVVMDWC</sequence>
<dbReference type="AlphaFoldDB" id="A0A1H7LFH0"/>
<proteinExistence type="predicted"/>
<keyword evidence="3" id="KW-1185">Reference proteome</keyword>
<protein>
    <recommendedName>
        <fullName evidence="1">DUF6310 domain-containing protein</fullName>
    </recommendedName>
</protein>